<feature type="transmembrane region" description="Helical" evidence="1">
    <location>
        <begin position="330"/>
        <end position="363"/>
    </location>
</feature>
<keyword evidence="1" id="KW-1133">Transmembrane helix</keyword>
<dbReference type="AlphaFoldDB" id="A0A0G0I239"/>
<dbReference type="InterPro" id="IPR043993">
    <property type="entry name" value="T4SS_pilin"/>
</dbReference>
<reference evidence="3 4" key="1">
    <citation type="journal article" date="2015" name="Nature">
        <title>rRNA introns, odd ribosomes, and small enigmatic genomes across a large radiation of phyla.</title>
        <authorList>
            <person name="Brown C.T."/>
            <person name="Hug L.A."/>
            <person name="Thomas B.C."/>
            <person name="Sharon I."/>
            <person name="Castelle C.J."/>
            <person name="Singh A."/>
            <person name="Wilkins M.J."/>
            <person name="Williams K.H."/>
            <person name="Banfield J.F."/>
        </authorList>
    </citation>
    <scope>NUCLEOTIDE SEQUENCE [LARGE SCALE GENOMIC DNA]</scope>
</reference>
<keyword evidence="2" id="KW-0732">Signal</keyword>
<protein>
    <recommendedName>
        <fullName evidence="5">EGF-like domain-containing protein</fullName>
    </recommendedName>
</protein>
<keyword evidence="1" id="KW-0472">Membrane</keyword>
<evidence type="ECO:0000256" key="2">
    <source>
        <dbReference type="SAM" id="SignalP"/>
    </source>
</evidence>
<proteinExistence type="predicted"/>
<dbReference type="Proteomes" id="UP000034231">
    <property type="component" value="Unassembled WGS sequence"/>
</dbReference>
<sequence length="364" mass="38820">MKQKYFFFFSSVIVFLFFMTLSGAFFASDSVLADVSTVCCDSGDGLGDYCVYSAGVPGVCRTVEGVIEDAACGAISGLNRLICDDHIHTGTYNCHCTGPDGLGQYDCNVVTNDCNDGYTPSCDCSLNVYQIVCNSDMSCCTPTTSYACSLNCEAGGLSGLGDPCECSNQCESGLICHTWTYPSTCGVVPSDDIICCDGPTDTSCPDRIGYENLGCVEIPDGFPTTCDPRYQCSYGFVPSPTSPPFPTYPPIATPPPLPPTDWNSLYQAVQTAPGLFTFSNTLTMGGVISPMLRIIFPIAGLILLLMLIYGGYNWMLSAGDPKKAARAKEIITVALIGFIIIFTSYWLVQIIGSILGLGTIGIIF</sequence>
<feature type="chain" id="PRO_5002532709" description="EGF-like domain-containing protein" evidence="2">
    <location>
        <begin position="28"/>
        <end position="364"/>
    </location>
</feature>
<evidence type="ECO:0000313" key="3">
    <source>
        <dbReference type="EMBL" id="KKQ48617.1"/>
    </source>
</evidence>
<evidence type="ECO:0000313" key="4">
    <source>
        <dbReference type="Proteomes" id="UP000034231"/>
    </source>
</evidence>
<comment type="caution">
    <text evidence="3">The sequence shown here is derived from an EMBL/GenBank/DDBJ whole genome shotgun (WGS) entry which is preliminary data.</text>
</comment>
<feature type="transmembrane region" description="Helical" evidence="1">
    <location>
        <begin position="291"/>
        <end position="309"/>
    </location>
</feature>
<gene>
    <name evidence="3" type="ORF">US68_C0027G0007</name>
</gene>
<dbReference type="Pfam" id="PF18895">
    <property type="entry name" value="T4SS_pilin"/>
    <property type="match status" value="1"/>
</dbReference>
<feature type="signal peptide" evidence="2">
    <location>
        <begin position="1"/>
        <end position="27"/>
    </location>
</feature>
<name>A0A0G0I239_9BACT</name>
<keyword evidence="1" id="KW-0812">Transmembrane</keyword>
<evidence type="ECO:0000256" key="1">
    <source>
        <dbReference type="SAM" id="Phobius"/>
    </source>
</evidence>
<dbReference type="EMBL" id="LBTX01000027">
    <property type="protein sequence ID" value="KKQ48617.1"/>
    <property type="molecule type" value="Genomic_DNA"/>
</dbReference>
<evidence type="ECO:0008006" key="5">
    <source>
        <dbReference type="Google" id="ProtNLM"/>
    </source>
</evidence>
<organism evidence="3 4">
    <name type="scientific">Candidatus Shapirobacteria bacterium GW2011_GWE1_38_10</name>
    <dbReference type="NCBI Taxonomy" id="1618488"/>
    <lineage>
        <taxon>Bacteria</taxon>
        <taxon>Candidatus Shapironibacteriota</taxon>
    </lineage>
</organism>
<accession>A0A0G0I239</accession>